<sequence>MIQYAAGGVRATKRRKYRSIDERIRGFKGVTLTLSSMQMLHLMCFIWTNSVSAWEFSWMNDFEGIKAGVKVNLECRILWSERMTGGKIKGSLEDEDSLNLTKL</sequence>
<keyword evidence="2" id="KW-1185">Reference proteome</keyword>
<reference evidence="1 2" key="1">
    <citation type="submission" date="2022-12" db="EMBL/GenBank/DDBJ databases">
        <title>Chromosome-level genome of Tegillarca granosa.</title>
        <authorList>
            <person name="Kim J."/>
        </authorList>
    </citation>
    <scope>NUCLEOTIDE SEQUENCE [LARGE SCALE GENOMIC DNA]</scope>
    <source>
        <strain evidence="1">Teg-2019</strain>
        <tissue evidence="1">Adductor muscle</tissue>
    </source>
</reference>
<name>A0ABQ9E6U2_TEGGR</name>
<dbReference type="EMBL" id="JARBDR010000921">
    <property type="protein sequence ID" value="KAJ8299235.1"/>
    <property type="molecule type" value="Genomic_DNA"/>
</dbReference>
<protein>
    <submittedName>
        <fullName evidence="1">Uncharacterized protein</fullName>
    </submittedName>
</protein>
<evidence type="ECO:0000313" key="2">
    <source>
        <dbReference type="Proteomes" id="UP001217089"/>
    </source>
</evidence>
<organism evidence="1 2">
    <name type="scientific">Tegillarca granosa</name>
    <name type="common">Malaysian cockle</name>
    <name type="synonym">Anadara granosa</name>
    <dbReference type="NCBI Taxonomy" id="220873"/>
    <lineage>
        <taxon>Eukaryota</taxon>
        <taxon>Metazoa</taxon>
        <taxon>Spiralia</taxon>
        <taxon>Lophotrochozoa</taxon>
        <taxon>Mollusca</taxon>
        <taxon>Bivalvia</taxon>
        <taxon>Autobranchia</taxon>
        <taxon>Pteriomorphia</taxon>
        <taxon>Arcoida</taxon>
        <taxon>Arcoidea</taxon>
        <taxon>Arcidae</taxon>
        <taxon>Tegillarca</taxon>
    </lineage>
</organism>
<accession>A0ABQ9E6U2</accession>
<comment type="caution">
    <text evidence="1">The sequence shown here is derived from an EMBL/GenBank/DDBJ whole genome shotgun (WGS) entry which is preliminary data.</text>
</comment>
<gene>
    <name evidence="1" type="ORF">KUTeg_023295</name>
</gene>
<evidence type="ECO:0000313" key="1">
    <source>
        <dbReference type="EMBL" id="KAJ8299235.1"/>
    </source>
</evidence>
<dbReference type="Proteomes" id="UP001217089">
    <property type="component" value="Unassembled WGS sequence"/>
</dbReference>
<proteinExistence type="predicted"/>